<accession>A0A8S0W9M4</accession>
<keyword evidence="2" id="KW-1133">Transmembrane helix</keyword>
<feature type="region of interest" description="Disordered" evidence="1">
    <location>
        <begin position="346"/>
        <end position="369"/>
    </location>
</feature>
<reference evidence="3 4" key="1">
    <citation type="submission" date="2020-01" db="EMBL/GenBank/DDBJ databases">
        <authorList>
            <person name="Gupta K D."/>
        </authorList>
    </citation>
    <scope>NUCLEOTIDE SEQUENCE [LARGE SCALE GENOMIC DNA]</scope>
</reference>
<keyword evidence="2" id="KW-0472">Membrane</keyword>
<dbReference type="AlphaFoldDB" id="A0A8S0W9M4"/>
<feature type="transmembrane region" description="Helical" evidence="2">
    <location>
        <begin position="260"/>
        <end position="280"/>
    </location>
</feature>
<dbReference type="OrthoDB" id="3038990at2759"/>
<feature type="transmembrane region" description="Helical" evidence="2">
    <location>
        <begin position="219"/>
        <end position="240"/>
    </location>
</feature>
<evidence type="ECO:0000313" key="3">
    <source>
        <dbReference type="EMBL" id="CAA7262416.1"/>
    </source>
</evidence>
<dbReference type="EMBL" id="CACVBS010000036">
    <property type="protein sequence ID" value="CAA7262416.1"/>
    <property type="molecule type" value="Genomic_DNA"/>
</dbReference>
<evidence type="ECO:0000256" key="2">
    <source>
        <dbReference type="SAM" id="Phobius"/>
    </source>
</evidence>
<feature type="transmembrane region" description="Helical" evidence="2">
    <location>
        <begin position="190"/>
        <end position="212"/>
    </location>
</feature>
<gene>
    <name evidence="3" type="ORF">AAE3_LOCUS4656</name>
</gene>
<comment type="caution">
    <text evidence="3">The sequence shown here is derived from an EMBL/GenBank/DDBJ whole genome shotgun (WGS) entry which is preliminary data.</text>
</comment>
<proteinExistence type="predicted"/>
<keyword evidence="4" id="KW-1185">Reference proteome</keyword>
<evidence type="ECO:0000313" key="4">
    <source>
        <dbReference type="Proteomes" id="UP000467700"/>
    </source>
</evidence>
<keyword evidence="2" id="KW-0812">Transmembrane</keyword>
<dbReference type="Proteomes" id="UP000467700">
    <property type="component" value="Unassembled WGS sequence"/>
</dbReference>
<evidence type="ECO:0000256" key="1">
    <source>
        <dbReference type="SAM" id="MobiDB-lite"/>
    </source>
</evidence>
<sequence>MVPVRPKVFLRYLTSTGWIASSGSEGIYHDYLRRFDVSTMMQIEEKRRNIKSLFSFHSTTMNATTAGPPPLPNPFTPMAFLPPDLAYQSTISVYLSVGTLSPSSQRLPPDVPPPNKDPKFGLRLIEVIYSSHELTTQRAQILQIDVLRICAVSRHIPEQVASHACRYDLLTLTNCLAAPLDIPCTRFSKVFTWLFAVSVPLTSLLFLFRVLAIFHENKLVRAFFCVMWLGVVAGVMTPTQGLIGTNIGPTKYCINVRLEAYITTAGLIPLVNDTLVFLAISWKLMRNTHMTPNPLRGNLSFRAFLRGDYLPAFSRGLLQDGQSTPVAVAHSSPPLLLSPAASSKSNELAHLPRSTHPPPAPLVVSSLSPGQRLGRGEFAPVVFAAELEKSPFATRSVTNNAPSCSLRGAEAQARSSPCDIGCRHGGHVGDSITQEREQCRPKN</sequence>
<organism evidence="3 4">
    <name type="scientific">Cyclocybe aegerita</name>
    <name type="common">Black poplar mushroom</name>
    <name type="synonym">Agrocybe aegerita</name>
    <dbReference type="NCBI Taxonomy" id="1973307"/>
    <lineage>
        <taxon>Eukaryota</taxon>
        <taxon>Fungi</taxon>
        <taxon>Dikarya</taxon>
        <taxon>Basidiomycota</taxon>
        <taxon>Agaricomycotina</taxon>
        <taxon>Agaricomycetes</taxon>
        <taxon>Agaricomycetidae</taxon>
        <taxon>Agaricales</taxon>
        <taxon>Agaricineae</taxon>
        <taxon>Bolbitiaceae</taxon>
        <taxon>Cyclocybe</taxon>
    </lineage>
</organism>
<protein>
    <submittedName>
        <fullName evidence="3">Uncharacterized protein</fullName>
    </submittedName>
</protein>
<name>A0A8S0W9M4_CYCAE</name>